<dbReference type="GO" id="GO:0005886">
    <property type="term" value="C:plasma membrane"/>
    <property type="evidence" value="ECO:0007669"/>
    <property type="project" value="UniProtKB-SubCell"/>
</dbReference>
<keyword evidence="4 7" id="KW-1133">Transmembrane helix</keyword>
<evidence type="ECO:0000256" key="4">
    <source>
        <dbReference type="ARBA" id="ARBA00022989"/>
    </source>
</evidence>
<dbReference type="AlphaFoldDB" id="A0A9D1PDK7"/>
<reference evidence="9" key="2">
    <citation type="submission" date="2021-04" db="EMBL/GenBank/DDBJ databases">
        <authorList>
            <person name="Gilroy R."/>
        </authorList>
    </citation>
    <scope>NUCLEOTIDE SEQUENCE</scope>
    <source>
        <strain evidence="9">CHK195-9823</strain>
    </source>
</reference>
<feature type="transmembrane region" description="Helical" evidence="7">
    <location>
        <begin position="514"/>
        <end position="540"/>
    </location>
</feature>
<reference evidence="9" key="1">
    <citation type="journal article" date="2021" name="PeerJ">
        <title>Extensive microbial diversity within the chicken gut microbiome revealed by metagenomics and culture.</title>
        <authorList>
            <person name="Gilroy R."/>
            <person name="Ravi A."/>
            <person name="Getino M."/>
            <person name="Pursley I."/>
            <person name="Horton D.L."/>
            <person name="Alikhan N.F."/>
            <person name="Baker D."/>
            <person name="Gharbi K."/>
            <person name="Hall N."/>
            <person name="Watson M."/>
            <person name="Adriaenssens E.M."/>
            <person name="Foster-Nyarko E."/>
            <person name="Jarju S."/>
            <person name="Secka A."/>
            <person name="Antonio M."/>
            <person name="Oren A."/>
            <person name="Chaudhuri R.R."/>
            <person name="La Ragione R."/>
            <person name="Hildebrand F."/>
            <person name="Pallen M.J."/>
        </authorList>
    </citation>
    <scope>NUCLEOTIDE SEQUENCE</scope>
    <source>
        <strain evidence="9">CHK195-9823</strain>
    </source>
</reference>
<dbReference type="EMBL" id="DXIQ01000031">
    <property type="protein sequence ID" value="HIV38397.1"/>
    <property type="molecule type" value="Genomic_DNA"/>
</dbReference>
<dbReference type="GO" id="GO:0022857">
    <property type="term" value="F:transmembrane transporter activity"/>
    <property type="evidence" value="ECO:0007669"/>
    <property type="project" value="TreeGrafter"/>
</dbReference>
<evidence type="ECO:0000256" key="3">
    <source>
        <dbReference type="ARBA" id="ARBA00022692"/>
    </source>
</evidence>
<dbReference type="PANTHER" id="PTHR30572">
    <property type="entry name" value="MEMBRANE COMPONENT OF TRANSPORTER-RELATED"/>
    <property type="match status" value="1"/>
</dbReference>
<sequence length="621" mass="69838">MKNSIRQMLRTPFKLLLFFLFLGASAVLLTLGLRLWLETGEKIRQAEETFTTIGMVRQKENLMEAVPSWDAGTKSYTYFDHPVYEEILPESILDFDDADYLAGPEKRPVYGSWMPDSSLAWDESMAMLGIFIAEISPVEDCVPSQPVQVDIRRVLYGDARGSTQCWFCDHNNPDPPSMEKGKTYIAALRPAGSSHPDRKEVAVECIPYGTGPATSQCTETGERISGKFADLEEKAGESNEMWEEVTDGFYETGRGVYWLNTIEAIEKFYKTSFVLPVNSLGLLPSFHNKESVVLEGREISQEEFEKGKNVCMISQSFAQRNSLGIGDELPLSLYFTDYGDAPGYLWLMRDFGLLNAQGEVYPAFWEADYEIVGFYQYTPSGEKDINAVELTEDMILIPAKSVEASDENNIVKYGPMQTGTTSFQIPNGSSADFLEDFQKTENSDFLEIQFDDNGYEQVRRELEAAGNTAALLAVTGLLCAAGILLLLVYFFIVKQKRRTAIERSLGMTRNRCRKSLLGSMLIFTLFAALTGSFISMGLYAGVKDGLDQEETQGYSMKYSTWQEQEPSQEDLETLEQQDLKTGNLVYIGVPLFLLAGMLGLSWIFMERNLKTPPMEMLSMRE</sequence>
<comment type="caution">
    <text evidence="9">The sequence shown here is derived from an EMBL/GenBank/DDBJ whole genome shotgun (WGS) entry which is preliminary data.</text>
</comment>
<dbReference type="Pfam" id="PF02687">
    <property type="entry name" value="FtsX"/>
    <property type="match status" value="1"/>
</dbReference>
<evidence type="ECO:0000313" key="9">
    <source>
        <dbReference type="EMBL" id="HIV38397.1"/>
    </source>
</evidence>
<feature type="domain" description="ABC3 transporter permease C-terminal" evidence="8">
    <location>
        <begin position="472"/>
        <end position="538"/>
    </location>
</feature>
<keyword evidence="5 7" id="KW-0472">Membrane</keyword>
<gene>
    <name evidence="9" type="ORF">H9747_05265</name>
</gene>
<evidence type="ECO:0000256" key="1">
    <source>
        <dbReference type="ARBA" id="ARBA00004651"/>
    </source>
</evidence>
<accession>A0A9D1PDK7</accession>
<dbReference type="InterPro" id="IPR050250">
    <property type="entry name" value="Macrolide_Exporter_MacB"/>
</dbReference>
<evidence type="ECO:0000256" key="7">
    <source>
        <dbReference type="SAM" id="Phobius"/>
    </source>
</evidence>
<evidence type="ECO:0000313" key="10">
    <source>
        <dbReference type="Proteomes" id="UP000886814"/>
    </source>
</evidence>
<organism evidence="9 10">
    <name type="scientific">Candidatus Blautia stercorigallinarum</name>
    <dbReference type="NCBI Taxonomy" id="2838501"/>
    <lineage>
        <taxon>Bacteria</taxon>
        <taxon>Bacillati</taxon>
        <taxon>Bacillota</taxon>
        <taxon>Clostridia</taxon>
        <taxon>Lachnospirales</taxon>
        <taxon>Lachnospiraceae</taxon>
        <taxon>Blautia</taxon>
    </lineage>
</organism>
<proteinExistence type="inferred from homology"/>
<protein>
    <recommendedName>
        <fullName evidence="8">ABC3 transporter permease C-terminal domain-containing protein</fullName>
    </recommendedName>
</protein>
<keyword evidence="3 7" id="KW-0812">Transmembrane</keyword>
<evidence type="ECO:0000256" key="2">
    <source>
        <dbReference type="ARBA" id="ARBA00022475"/>
    </source>
</evidence>
<feature type="transmembrane region" description="Helical" evidence="7">
    <location>
        <begin position="584"/>
        <end position="605"/>
    </location>
</feature>
<dbReference type="InterPro" id="IPR003838">
    <property type="entry name" value="ABC3_permease_C"/>
</dbReference>
<comment type="similarity">
    <text evidence="6">Belongs to the ABC-4 integral membrane protein family.</text>
</comment>
<evidence type="ECO:0000259" key="8">
    <source>
        <dbReference type="Pfam" id="PF02687"/>
    </source>
</evidence>
<evidence type="ECO:0000256" key="5">
    <source>
        <dbReference type="ARBA" id="ARBA00023136"/>
    </source>
</evidence>
<dbReference type="Proteomes" id="UP000886814">
    <property type="component" value="Unassembled WGS sequence"/>
</dbReference>
<keyword evidence="2" id="KW-1003">Cell membrane</keyword>
<dbReference type="PANTHER" id="PTHR30572:SF4">
    <property type="entry name" value="ABC TRANSPORTER PERMEASE YTRF"/>
    <property type="match status" value="1"/>
</dbReference>
<evidence type="ECO:0000256" key="6">
    <source>
        <dbReference type="ARBA" id="ARBA00038076"/>
    </source>
</evidence>
<feature type="transmembrane region" description="Helical" evidence="7">
    <location>
        <begin position="469"/>
        <end position="493"/>
    </location>
</feature>
<comment type="subcellular location">
    <subcellularLocation>
        <location evidence="1">Cell membrane</location>
        <topology evidence="1">Multi-pass membrane protein</topology>
    </subcellularLocation>
</comment>
<name>A0A9D1PDK7_9FIRM</name>